<feature type="transmembrane region" description="Helical" evidence="6">
    <location>
        <begin position="160"/>
        <end position="180"/>
    </location>
</feature>
<keyword evidence="2" id="KW-1003">Cell membrane</keyword>
<dbReference type="Pfam" id="PF01292">
    <property type="entry name" value="Ni_hydr_CYTB"/>
    <property type="match status" value="1"/>
</dbReference>
<evidence type="ECO:0000256" key="3">
    <source>
        <dbReference type="ARBA" id="ARBA00022692"/>
    </source>
</evidence>
<keyword evidence="3 6" id="KW-0812">Transmembrane</keyword>
<evidence type="ECO:0000313" key="8">
    <source>
        <dbReference type="EMBL" id="MBO2442915.1"/>
    </source>
</evidence>
<evidence type="ECO:0000313" key="9">
    <source>
        <dbReference type="Proteomes" id="UP000666915"/>
    </source>
</evidence>
<dbReference type="InterPro" id="IPR011577">
    <property type="entry name" value="Cyt_b561_bac/Ni-Hgenase"/>
</dbReference>
<keyword evidence="9" id="KW-1185">Reference proteome</keyword>
<feature type="domain" description="Cytochrome b561 bacterial/Ni-hydrogenase" evidence="7">
    <location>
        <begin position="9"/>
        <end position="190"/>
    </location>
</feature>
<feature type="transmembrane region" description="Helical" evidence="6">
    <location>
        <begin position="126"/>
        <end position="148"/>
    </location>
</feature>
<proteinExistence type="predicted"/>
<feature type="transmembrane region" description="Helical" evidence="6">
    <location>
        <begin position="16"/>
        <end position="36"/>
    </location>
</feature>
<comment type="subcellular location">
    <subcellularLocation>
        <location evidence="1">Cell membrane</location>
        <topology evidence="1">Multi-pass membrane protein</topology>
    </subcellularLocation>
</comment>
<comment type="caution">
    <text evidence="8">The sequence shown here is derived from an EMBL/GenBank/DDBJ whole genome shotgun (WGS) entry which is preliminary data.</text>
</comment>
<evidence type="ECO:0000256" key="4">
    <source>
        <dbReference type="ARBA" id="ARBA00022989"/>
    </source>
</evidence>
<evidence type="ECO:0000256" key="6">
    <source>
        <dbReference type="SAM" id="Phobius"/>
    </source>
</evidence>
<protein>
    <submittedName>
        <fullName evidence="8">Cytochrome b/b6 domain-containing protein</fullName>
    </submittedName>
</protein>
<organism evidence="8 9">
    <name type="scientific">Actinomadura nitritigenes</name>
    <dbReference type="NCBI Taxonomy" id="134602"/>
    <lineage>
        <taxon>Bacteria</taxon>
        <taxon>Bacillati</taxon>
        <taxon>Actinomycetota</taxon>
        <taxon>Actinomycetes</taxon>
        <taxon>Streptosporangiales</taxon>
        <taxon>Thermomonosporaceae</taxon>
        <taxon>Actinomadura</taxon>
    </lineage>
</organism>
<feature type="transmembrane region" description="Helical" evidence="6">
    <location>
        <begin position="61"/>
        <end position="79"/>
    </location>
</feature>
<dbReference type="Proteomes" id="UP000666915">
    <property type="component" value="Unassembled WGS sequence"/>
</dbReference>
<sequence>MRRRDTVERYTRPVRWFHAGIYLAVLVLLVTGWWLLLGHEGRPSALARLFRLPDTALHKDVGWALAALVVAGPVLGFRASRTFVRETLRVRTGDVRWLLRWPAALLTGRFGRHDGHFDPGQRILNVLLVLSLTALVGTGAGLALLHGGPAFAVLARVHKWATYACTLLVAGHVIVAAGILPGYRGVWRSMHLGGRLDAGVARRLWPGWLERVRGERRGP</sequence>
<accession>A0ABS3R9L1</accession>
<name>A0ABS3R9L1_9ACTN</name>
<evidence type="ECO:0000256" key="1">
    <source>
        <dbReference type="ARBA" id="ARBA00004651"/>
    </source>
</evidence>
<reference evidence="8 9" key="1">
    <citation type="submission" date="2021-03" db="EMBL/GenBank/DDBJ databases">
        <authorList>
            <person name="Kanchanasin P."/>
            <person name="Saeng-In P."/>
            <person name="Phongsopitanun W."/>
            <person name="Yuki M."/>
            <person name="Kudo T."/>
            <person name="Ohkuma M."/>
            <person name="Tanasupawat S."/>
        </authorList>
    </citation>
    <scope>NUCLEOTIDE SEQUENCE [LARGE SCALE GENOMIC DNA]</scope>
    <source>
        <strain evidence="8 9">L46</strain>
    </source>
</reference>
<keyword evidence="4 6" id="KW-1133">Transmembrane helix</keyword>
<gene>
    <name evidence="8" type="ORF">J4557_35850</name>
</gene>
<dbReference type="EMBL" id="JAGEOK010000029">
    <property type="protein sequence ID" value="MBO2442915.1"/>
    <property type="molecule type" value="Genomic_DNA"/>
</dbReference>
<keyword evidence="5 6" id="KW-0472">Membrane</keyword>
<evidence type="ECO:0000256" key="2">
    <source>
        <dbReference type="ARBA" id="ARBA00022475"/>
    </source>
</evidence>
<dbReference type="SUPFAM" id="SSF81342">
    <property type="entry name" value="Transmembrane di-heme cytochromes"/>
    <property type="match status" value="1"/>
</dbReference>
<dbReference type="Gene3D" id="1.20.950.20">
    <property type="entry name" value="Transmembrane di-heme cytochromes, Chain C"/>
    <property type="match status" value="1"/>
</dbReference>
<dbReference type="InterPro" id="IPR016174">
    <property type="entry name" value="Di-haem_cyt_TM"/>
</dbReference>
<evidence type="ECO:0000259" key="7">
    <source>
        <dbReference type="Pfam" id="PF01292"/>
    </source>
</evidence>
<evidence type="ECO:0000256" key="5">
    <source>
        <dbReference type="ARBA" id="ARBA00023136"/>
    </source>
</evidence>